<dbReference type="GO" id="GO:0005524">
    <property type="term" value="F:ATP binding"/>
    <property type="evidence" value="ECO:0007669"/>
    <property type="project" value="UniProtKB-KW"/>
</dbReference>
<feature type="binding site" evidence="9">
    <location>
        <begin position="206"/>
        <end position="210"/>
    </location>
    <ligand>
        <name>ATP</name>
        <dbReference type="ChEBI" id="CHEBI:30616"/>
    </ligand>
</feature>
<dbReference type="HAMAP" id="MF_00020">
    <property type="entry name" value="Acetate_kinase"/>
    <property type="match status" value="1"/>
</dbReference>
<name>A0AB39UYP0_9GAMM</name>
<evidence type="ECO:0000256" key="8">
    <source>
        <dbReference type="ARBA" id="ARBA00022842"/>
    </source>
</evidence>
<dbReference type="RefSeq" id="WP_369602438.1">
    <property type="nucleotide sequence ID" value="NZ_CP154858.1"/>
</dbReference>
<keyword evidence="8 9" id="KW-0460">Magnesium</keyword>
<feature type="binding site" evidence="9">
    <location>
        <begin position="329"/>
        <end position="333"/>
    </location>
    <ligand>
        <name>ATP</name>
        <dbReference type="ChEBI" id="CHEBI:30616"/>
    </ligand>
</feature>
<dbReference type="InterPro" id="IPR000890">
    <property type="entry name" value="Aliphatic_acid_kin_short-chain"/>
</dbReference>
<evidence type="ECO:0000256" key="9">
    <source>
        <dbReference type="HAMAP-Rule" id="MF_00020"/>
    </source>
</evidence>
<feature type="binding site" evidence="9">
    <location>
        <position position="383"/>
    </location>
    <ligand>
        <name>Mg(2+)</name>
        <dbReference type="ChEBI" id="CHEBI:18420"/>
    </ligand>
</feature>
<keyword evidence="7 9" id="KW-0067">ATP-binding</keyword>
<dbReference type="GO" id="GO:0006083">
    <property type="term" value="P:acetate metabolic process"/>
    <property type="evidence" value="ECO:0007669"/>
    <property type="project" value="TreeGrafter"/>
</dbReference>
<dbReference type="PANTHER" id="PTHR21060">
    <property type="entry name" value="ACETATE KINASE"/>
    <property type="match status" value="1"/>
</dbReference>
<feature type="binding site" evidence="9">
    <location>
        <position position="10"/>
    </location>
    <ligand>
        <name>Mg(2+)</name>
        <dbReference type="ChEBI" id="CHEBI:18420"/>
    </ligand>
</feature>
<keyword evidence="4 9" id="KW-0479">Metal-binding</keyword>
<feature type="site" description="Transition state stabilizer" evidence="9">
    <location>
        <position position="178"/>
    </location>
</feature>
<evidence type="ECO:0000256" key="4">
    <source>
        <dbReference type="ARBA" id="ARBA00022723"/>
    </source>
</evidence>
<feature type="site" description="Transition state stabilizer" evidence="9">
    <location>
        <position position="239"/>
    </location>
</feature>
<dbReference type="InterPro" id="IPR004372">
    <property type="entry name" value="Ac/propionate_kinase"/>
</dbReference>
<reference evidence="11" key="1">
    <citation type="submission" date="2024-05" db="EMBL/GenBank/DDBJ databases">
        <title>Genome sequencing of novel strain.</title>
        <authorList>
            <person name="Ganbat D."/>
            <person name="Ganbat S."/>
            <person name="Lee S.-J."/>
        </authorList>
    </citation>
    <scope>NUCLEOTIDE SEQUENCE</scope>
    <source>
        <strain evidence="11">SMD15-11</strain>
    </source>
</reference>
<dbReference type="PIRSF" id="PIRSF000722">
    <property type="entry name" value="Acetate_prop_kin"/>
    <property type="match status" value="1"/>
</dbReference>
<evidence type="ECO:0000256" key="6">
    <source>
        <dbReference type="ARBA" id="ARBA00022777"/>
    </source>
</evidence>
<dbReference type="PROSITE" id="PS01076">
    <property type="entry name" value="ACETATE_KINASE_2"/>
    <property type="match status" value="1"/>
</dbReference>
<comment type="similarity">
    <text evidence="1 9 10">Belongs to the acetokinase family.</text>
</comment>
<evidence type="ECO:0000256" key="1">
    <source>
        <dbReference type="ARBA" id="ARBA00008748"/>
    </source>
</evidence>
<dbReference type="GO" id="GO:0006085">
    <property type="term" value="P:acetyl-CoA biosynthetic process"/>
    <property type="evidence" value="ECO:0007669"/>
    <property type="project" value="UniProtKB-UniRule"/>
</dbReference>
<comment type="function">
    <text evidence="9">Catalyzes the formation of acetyl phosphate from acetate and ATP. Can also catalyze the reverse reaction.</text>
</comment>
<dbReference type="GO" id="GO:0000287">
    <property type="term" value="F:magnesium ion binding"/>
    <property type="evidence" value="ECO:0007669"/>
    <property type="project" value="UniProtKB-UniRule"/>
</dbReference>
<dbReference type="GO" id="GO:0005829">
    <property type="term" value="C:cytosol"/>
    <property type="evidence" value="ECO:0007669"/>
    <property type="project" value="TreeGrafter"/>
</dbReference>
<keyword evidence="2 9" id="KW-0963">Cytoplasm</keyword>
<gene>
    <name evidence="9" type="primary">ackA</name>
    <name evidence="11" type="ORF">AAIA72_05610</name>
</gene>
<dbReference type="InterPro" id="IPR043129">
    <property type="entry name" value="ATPase_NBD"/>
</dbReference>
<dbReference type="InterPro" id="IPR023865">
    <property type="entry name" value="Aliphatic_acid_kinase_CS"/>
</dbReference>
<comment type="subcellular location">
    <subcellularLocation>
        <location evidence="9">Cytoplasm</location>
    </subcellularLocation>
</comment>
<comment type="subunit">
    <text evidence="9">Homodimer.</text>
</comment>
<comment type="pathway">
    <text evidence="9">Metabolic intermediate biosynthesis; acetyl-CoA biosynthesis; acetyl-CoA from acetate: step 1/2.</text>
</comment>
<evidence type="ECO:0000256" key="5">
    <source>
        <dbReference type="ARBA" id="ARBA00022741"/>
    </source>
</evidence>
<evidence type="ECO:0000313" key="11">
    <source>
        <dbReference type="EMBL" id="XDT73447.1"/>
    </source>
</evidence>
<evidence type="ECO:0000256" key="2">
    <source>
        <dbReference type="ARBA" id="ARBA00022490"/>
    </source>
</evidence>
<dbReference type="NCBIfam" id="TIGR00016">
    <property type="entry name" value="ackA"/>
    <property type="match status" value="1"/>
</dbReference>
<keyword evidence="6 9" id="KW-0418">Kinase</keyword>
<dbReference type="Pfam" id="PF00871">
    <property type="entry name" value="Acetate_kinase"/>
    <property type="match status" value="1"/>
</dbReference>
<dbReference type="GO" id="GO:0008776">
    <property type="term" value="F:acetate kinase activity"/>
    <property type="evidence" value="ECO:0007669"/>
    <property type="project" value="UniProtKB-UniRule"/>
</dbReference>
<dbReference type="PRINTS" id="PR00471">
    <property type="entry name" value="ACETATEKNASE"/>
</dbReference>
<keyword evidence="5 9" id="KW-0547">Nucleotide-binding</keyword>
<evidence type="ECO:0000256" key="10">
    <source>
        <dbReference type="RuleBase" id="RU003835"/>
    </source>
</evidence>
<dbReference type="AlphaFoldDB" id="A0AB39UYP0"/>
<evidence type="ECO:0000256" key="3">
    <source>
        <dbReference type="ARBA" id="ARBA00022679"/>
    </source>
</evidence>
<comment type="cofactor">
    <cofactor evidence="9">
        <name>Mg(2+)</name>
        <dbReference type="ChEBI" id="CHEBI:18420"/>
    </cofactor>
    <cofactor evidence="9">
        <name>Mn(2+)</name>
        <dbReference type="ChEBI" id="CHEBI:29035"/>
    </cofactor>
    <text evidence="9">Mg(2+). Can also accept Mn(2+).</text>
</comment>
<evidence type="ECO:0000256" key="7">
    <source>
        <dbReference type="ARBA" id="ARBA00022840"/>
    </source>
</evidence>
<dbReference type="EC" id="2.7.2.1" evidence="9"/>
<organism evidence="11">
    <name type="scientific">Thermohahella caldifontis</name>
    <dbReference type="NCBI Taxonomy" id="3142973"/>
    <lineage>
        <taxon>Bacteria</taxon>
        <taxon>Pseudomonadati</taxon>
        <taxon>Pseudomonadota</taxon>
        <taxon>Gammaproteobacteria</taxon>
        <taxon>Oceanospirillales</taxon>
        <taxon>Hahellaceae</taxon>
        <taxon>Thermohahella</taxon>
    </lineage>
</organism>
<feature type="active site" description="Proton donor/acceptor" evidence="9">
    <location>
        <position position="146"/>
    </location>
</feature>
<sequence>MSPTLVWVMNCGSSSVKFQLTDPDTGAAVCKGLAERLGTTDAQLTLDLPGGRQVHPVKPGSAEQAIRMIIARLSAEQGLLDRVSAIGHRVVHGGETFTRPTRLDAGVLQQIRDCCSLAPLHNPANLQGIELMQAAFPGLPQVAVFDTAFHQTLPAHAFLYALPWGLYSDHRIRRYGFHGSSHQFITEETARRLGKPVSEVSLVSVHLGNGCSATAVQSGQSVDTTMGLTPLEGLVMGTRSGSLDPGILLHLQRQLGYSVEDVDRLLNKESGLKGISGLSHDMRTLTEAAEAGHERAQLAIEIFCYQAAKQIAGLMLAASPLDALVFTGGIGENAAGIRARILGWLAPLGYELDPGLNDNAGRSTQGRITKANCPLALVVPTNEEWLIARETRNLLQEEAQA</sequence>
<protein>
    <recommendedName>
        <fullName evidence="9">Acetate kinase</fullName>
        <ecNumber evidence="9">2.7.2.1</ecNumber>
    </recommendedName>
    <alternativeName>
        <fullName evidence="9">Acetokinase</fullName>
    </alternativeName>
</protein>
<feature type="binding site" evidence="9">
    <location>
        <begin position="281"/>
        <end position="283"/>
    </location>
    <ligand>
        <name>ATP</name>
        <dbReference type="ChEBI" id="CHEBI:30616"/>
    </ligand>
</feature>
<keyword evidence="3 9" id="KW-0808">Transferase</keyword>
<dbReference type="EMBL" id="CP154858">
    <property type="protein sequence ID" value="XDT73447.1"/>
    <property type="molecule type" value="Genomic_DNA"/>
</dbReference>
<dbReference type="Gene3D" id="3.30.420.40">
    <property type="match status" value="2"/>
</dbReference>
<feature type="binding site" evidence="9">
    <location>
        <position position="89"/>
    </location>
    <ligand>
        <name>substrate</name>
    </ligand>
</feature>
<comment type="catalytic activity">
    <reaction evidence="9">
        <text>acetate + ATP = acetyl phosphate + ADP</text>
        <dbReference type="Rhea" id="RHEA:11352"/>
        <dbReference type="ChEBI" id="CHEBI:22191"/>
        <dbReference type="ChEBI" id="CHEBI:30089"/>
        <dbReference type="ChEBI" id="CHEBI:30616"/>
        <dbReference type="ChEBI" id="CHEBI:456216"/>
        <dbReference type="EC" id="2.7.2.1"/>
    </reaction>
</comment>
<proteinExistence type="inferred from homology"/>
<dbReference type="PANTHER" id="PTHR21060:SF21">
    <property type="entry name" value="ACETATE KINASE"/>
    <property type="match status" value="1"/>
</dbReference>
<dbReference type="SUPFAM" id="SSF53067">
    <property type="entry name" value="Actin-like ATPase domain"/>
    <property type="match status" value="2"/>
</dbReference>
<feature type="binding site" evidence="9">
    <location>
        <position position="17"/>
    </location>
    <ligand>
        <name>ATP</name>
        <dbReference type="ChEBI" id="CHEBI:30616"/>
    </ligand>
</feature>
<dbReference type="CDD" id="cd24010">
    <property type="entry name" value="ASKHA_NBD_AcK_PK"/>
    <property type="match status" value="1"/>
</dbReference>
<dbReference type="KEGG" id="tcd:AAIA72_05610"/>
<accession>A0AB39UYP0</accession>